<evidence type="ECO:0000313" key="3">
    <source>
        <dbReference type="Proteomes" id="UP001482620"/>
    </source>
</evidence>
<reference evidence="2 3" key="1">
    <citation type="submission" date="2021-06" db="EMBL/GenBank/DDBJ databases">
        <authorList>
            <person name="Palmer J.M."/>
        </authorList>
    </citation>
    <scope>NUCLEOTIDE SEQUENCE [LARGE SCALE GENOMIC DNA]</scope>
    <source>
        <strain evidence="3">if_2019</strain>
        <tissue evidence="2">Muscle</tissue>
    </source>
</reference>
<feature type="region of interest" description="Disordered" evidence="1">
    <location>
        <begin position="1"/>
        <end position="186"/>
    </location>
</feature>
<evidence type="ECO:0000256" key="1">
    <source>
        <dbReference type="SAM" id="MobiDB-lite"/>
    </source>
</evidence>
<protein>
    <submittedName>
        <fullName evidence="2">Uncharacterized protein</fullName>
    </submittedName>
</protein>
<dbReference type="Proteomes" id="UP001482620">
    <property type="component" value="Unassembled WGS sequence"/>
</dbReference>
<proteinExistence type="predicted"/>
<sequence>MALPMPTKRRSTYVQSPIETRTPPDSSSGSEDETSGRRQSSVVAPQPQVHPNLQSPDYWMNRSAQGSSTSSSASSTLSHGEAKPQPQSQPQPQPQYKPQYQPLYQPHHQPLQQPQQLPHRQPQEQSRTAAVTDMRALSRIAPSENSAPPPDVTAVAPPSRGPRVDLPSNAVARGMSRGHSRSSMMETADGNSFASQRSVISLCIFTLAVVCLSERC</sequence>
<accession>A0ABV0U1L4</accession>
<feature type="compositionally biased region" description="Low complexity" evidence="1">
    <location>
        <begin position="63"/>
        <end position="86"/>
    </location>
</feature>
<name>A0ABV0U1L4_9TELE</name>
<feature type="compositionally biased region" description="Polar residues" evidence="1">
    <location>
        <begin position="39"/>
        <end position="55"/>
    </location>
</feature>
<feature type="compositionally biased region" description="Low complexity" evidence="1">
    <location>
        <begin position="173"/>
        <end position="185"/>
    </location>
</feature>
<keyword evidence="3" id="KW-1185">Reference proteome</keyword>
<dbReference type="EMBL" id="JAHRIQ010049282">
    <property type="protein sequence ID" value="MEQ2237592.1"/>
    <property type="molecule type" value="Genomic_DNA"/>
</dbReference>
<gene>
    <name evidence="2" type="ORF">ILYODFUR_024648</name>
</gene>
<feature type="compositionally biased region" description="Low complexity" evidence="1">
    <location>
        <begin position="96"/>
        <end position="125"/>
    </location>
</feature>
<evidence type="ECO:0000313" key="2">
    <source>
        <dbReference type="EMBL" id="MEQ2237592.1"/>
    </source>
</evidence>
<organism evidence="2 3">
    <name type="scientific">Ilyodon furcidens</name>
    <name type="common">goldbreast splitfin</name>
    <dbReference type="NCBI Taxonomy" id="33524"/>
    <lineage>
        <taxon>Eukaryota</taxon>
        <taxon>Metazoa</taxon>
        <taxon>Chordata</taxon>
        <taxon>Craniata</taxon>
        <taxon>Vertebrata</taxon>
        <taxon>Euteleostomi</taxon>
        <taxon>Actinopterygii</taxon>
        <taxon>Neopterygii</taxon>
        <taxon>Teleostei</taxon>
        <taxon>Neoteleostei</taxon>
        <taxon>Acanthomorphata</taxon>
        <taxon>Ovalentaria</taxon>
        <taxon>Atherinomorphae</taxon>
        <taxon>Cyprinodontiformes</taxon>
        <taxon>Goodeidae</taxon>
        <taxon>Ilyodon</taxon>
    </lineage>
</organism>
<comment type="caution">
    <text evidence="2">The sequence shown here is derived from an EMBL/GenBank/DDBJ whole genome shotgun (WGS) entry which is preliminary data.</text>
</comment>